<evidence type="ECO:0000313" key="2">
    <source>
        <dbReference type="EMBL" id="QNU67750.1"/>
    </source>
</evidence>
<evidence type="ECO:0000313" key="3">
    <source>
        <dbReference type="Proteomes" id="UP000306409"/>
    </source>
</evidence>
<dbReference type="EMBL" id="CP061336">
    <property type="protein sequence ID" value="QNU67750.1"/>
    <property type="molecule type" value="Genomic_DNA"/>
</dbReference>
<feature type="domain" description="GerMN" evidence="1">
    <location>
        <begin position="78"/>
        <end position="178"/>
    </location>
</feature>
<dbReference type="AlphaFoldDB" id="A0A4V6ENK1"/>
<evidence type="ECO:0000259" key="1">
    <source>
        <dbReference type="Pfam" id="PF10646"/>
    </source>
</evidence>
<sequence>MNKDKKLIVIVGVLFVFIIILVALLIYATNLYNKDDTTAVNTTISTNSNLNQTSDSTLVESQQSASETSSVDEKVDLQLYFYDADDYKKPKEIIIVSVDKKLYQDNITEAINKVFELTPLKINKAEVDGNLITVDLPKEVALMFNSGSAGGITYTNTLAMTLLNLPGIEELEVTVDGVKGVEADHFDFNGKFVKDESEFGFKFNKSDMLSKELEF</sequence>
<gene>
    <name evidence="2" type="ORF">EHE19_004610</name>
</gene>
<keyword evidence="3" id="KW-1185">Reference proteome</keyword>
<name>A0A4V6ENK1_9FIRM</name>
<dbReference type="KEGG" id="rher:EHE19_004610"/>
<organism evidence="2 3">
    <name type="scientific">Ruminiclostridium herbifermentans</name>
    <dbReference type="NCBI Taxonomy" id="2488810"/>
    <lineage>
        <taxon>Bacteria</taxon>
        <taxon>Bacillati</taxon>
        <taxon>Bacillota</taxon>
        <taxon>Clostridia</taxon>
        <taxon>Eubacteriales</taxon>
        <taxon>Oscillospiraceae</taxon>
        <taxon>Ruminiclostridium</taxon>
    </lineage>
</organism>
<dbReference type="Pfam" id="PF10646">
    <property type="entry name" value="Germane"/>
    <property type="match status" value="1"/>
</dbReference>
<dbReference type="Proteomes" id="UP000306409">
    <property type="component" value="Chromosome"/>
</dbReference>
<protein>
    <submittedName>
        <fullName evidence="2">GerMN domain-containing protein</fullName>
    </submittedName>
</protein>
<accession>A0A4V6ENK1</accession>
<proteinExistence type="predicted"/>
<dbReference type="RefSeq" id="WP_137698174.1">
    <property type="nucleotide sequence ID" value="NZ_CP061336.1"/>
</dbReference>
<dbReference type="OrthoDB" id="1739592at2"/>
<dbReference type="InterPro" id="IPR019606">
    <property type="entry name" value="GerMN"/>
</dbReference>
<reference evidence="2 3" key="1">
    <citation type="submission" date="2020-09" db="EMBL/GenBank/DDBJ databases">
        <title>Characterization and genome sequencing of Ruminiclostridium sp. nov. MA18.</title>
        <authorList>
            <person name="Rettenmaier R."/>
            <person name="Kowollik M.-L."/>
            <person name="Liebl W."/>
            <person name="Zverlov V."/>
        </authorList>
    </citation>
    <scope>NUCLEOTIDE SEQUENCE [LARGE SCALE GENOMIC DNA]</scope>
    <source>
        <strain evidence="2 3">MA18</strain>
    </source>
</reference>